<feature type="domain" description="MobA-like NTP transferase" evidence="4">
    <location>
        <begin position="3"/>
        <end position="123"/>
    </location>
</feature>
<dbReference type="EMBL" id="FNZM01000015">
    <property type="protein sequence ID" value="SEK06547.1"/>
    <property type="molecule type" value="Genomic_DNA"/>
</dbReference>
<dbReference type="Proteomes" id="UP000183529">
    <property type="component" value="Unassembled WGS sequence"/>
</dbReference>
<dbReference type="Gene3D" id="3.90.550.10">
    <property type="entry name" value="Spore Coat Polysaccharide Biosynthesis Protein SpsA, Chain A"/>
    <property type="match status" value="1"/>
</dbReference>
<evidence type="ECO:0000256" key="1">
    <source>
        <dbReference type="ARBA" id="ARBA00022679"/>
    </source>
</evidence>
<proteinExistence type="predicted"/>
<evidence type="ECO:0000256" key="2">
    <source>
        <dbReference type="ARBA" id="ARBA00022695"/>
    </source>
</evidence>
<dbReference type="EMBL" id="QJJV01000018">
    <property type="protein sequence ID" value="PXX11779.1"/>
    <property type="molecule type" value="Genomic_DNA"/>
</dbReference>
<sequence length="259" mass="28746">MRAIILAAGLGLRLQQRAGEQFPKCLLQFEGVSLLERHLQMLEAAGVTEVVLALGFQPELVEAELKRINWPHKVEVVMNPRFDLGSVLTVHRTAEAITRGGDVLLMDADVLYDERVFAPLVAGEAPTNRLLIDRDFEAGDEPVKLCLRDGVPVELRKQLAVGLQYDTIGESVGFFRLNEPTARRFAQIVEGYVDTGRANLPHEEALRDLLLERGAEFDTADVTGAPWIEIDFPNDVTRAAEEVLPQLAPIVSRMKQTAE</sequence>
<accession>A0A1A5WYR8</accession>
<dbReference type="PANTHER" id="PTHR43584:SF8">
    <property type="entry name" value="N-ACETYLMURAMATE ALPHA-1-PHOSPHATE URIDYLYLTRANSFERASE"/>
    <property type="match status" value="1"/>
</dbReference>
<dbReference type="GO" id="GO:0016301">
    <property type="term" value="F:kinase activity"/>
    <property type="evidence" value="ECO:0007669"/>
    <property type="project" value="UniProtKB-KW"/>
</dbReference>
<evidence type="ECO:0000313" key="8">
    <source>
        <dbReference type="Proteomes" id="UP000247515"/>
    </source>
</evidence>
<keyword evidence="1" id="KW-0808">Transferase</keyword>
<dbReference type="InterPro" id="IPR025877">
    <property type="entry name" value="MobA-like_NTP_Trfase"/>
</dbReference>
<dbReference type="Pfam" id="PF12804">
    <property type="entry name" value="NTP_transf_3"/>
    <property type="match status" value="1"/>
</dbReference>
<dbReference type="PANTHER" id="PTHR43584">
    <property type="entry name" value="NUCLEOTIDYL TRANSFERASE"/>
    <property type="match status" value="1"/>
</dbReference>
<evidence type="ECO:0000259" key="4">
    <source>
        <dbReference type="Pfam" id="PF12804"/>
    </source>
</evidence>
<comment type="caution">
    <text evidence="6">The sequence shown here is derived from an EMBL/GenBank/DDBJ whole genome shotgun (WGS) entry which is preliminary data.</text>
</comment>
<dbReference type="Proteomes" id="UP000247515">
    <property type="component" value="Unassembled WGS sequence"/>
</dbReference>
<evidence type="ECO:0000313" key="7">
    <source>
        <dbReference type="Proteomes" id="UP000183529"/>
    </source>
</evidence>
<dbReference type="SUPFAM" id="SSF53448">
    <property type="entry name" value="Nucleotide-diphospho-sugar transferases"/>
    <property type="match status" value="1"/>
</dbReference>
<dbReference type="GeneID" id="61304295"/>
<keyword evidence="2" id="KW-0548">Nucleotidyltransferase</keyword>
<organism evidence="6 7">
    <name type="scientific">Paraburkholderia tropica</name>
    <dbReference type="NCBI Taxonomy" id="92647"/>
    <lineage>
        <taxon>Bacteria</taxon>
        <taxon>Pseudomonadati</taxon>
        <taxon>Pseudomonadota</taxon>
        <taxon>Betaproteobacteria</taxon>
        <taxon>Burkholderiales</taxon>
        <taxon>Burkholderiaceae</taxon>
        <taxon>Paraburkholderia</taxon>
    </lineage>
</organism>
<dbReference type="OrthoDB" id="9803871at2"/>
<dbReference type="InterPro" id="IPR029044">
    <property type="entry name" value="Nucleotide-diphossugar_trans"/>
</dbReference>
<dbReference type="GO" id="GO:0016779">
    <property type="term" value="F:nucleotidyltransferase activity"/>
    <property type="evidence" value="ECO:0007669"/>
    <property type="project" value="UniProtKB-KW"/>
</dbReference>
<dbReference type="CDD" id="cd02523">
    <property type="entry name" value="PC_cytidylyltransferase"/>
    <property type="match status" value="1"/>
</dbReference>
<evidence type="ECO:0000313" key="5">
    <source>
        <dbReference type="EMBL" id="PXX11779.1"/>
    </source>
</evidence>
<dbReference type="InterPro" id="IPR050065">
    <property type="entry name" value="GlmU-like"/>
</dbReference>
<dbReference type="AlphaFoldDB" id="A0A1A5WYR8"/>
<name>A0A1A5WYR8_9BURK</name>
<keyword evidence="6" id="KW-0418">Kinase</keyword>
<keyword evidence="8" id="KW-1185">Reference proteome</keyword>
<evidence type="ECO:0000313" key="6">
    <source>
        <dbReference type="EMBL" id="SEK06547.1"/>
    </source>
</evidence>
<dbReference type="RefSeq" id="WP_065065936.1">
    <property type="nucleotide sequence ID" value="NZ_CADFGN010000013.1"/>
</dbReference>
<keyword evidence="3" id="KW-0460">Magnesium</keyword>
<gene>
    <name evidence="5" type="ORF">C7400_118100</name>
    <name evidence="6" type="ORF">SAMN05216550_115122</name>
</gene>
<protein>
    <submittedName>
        <fullName evidence="6">Choline kinase</fullName>
    </submittedName>
</protein>
<reference evidence="5 8" key="2">
    <citation type="submission" date="2018-05" db="EMBL/GenBank/DDBJ databases">
        <title>Genomic Encyclopedia of Type Strains, Phase IV (KMG-V): Genome sequencing to study the core and pangenomes of soil and plant-associated prokaryotes.</title>
        <authorList>
            <person name="Whitman W."/>
        </authorList>
    </citation>
    <scope>NUCLEOTIDE SEQUENCE [LARGE SCALE GENOMIC DNA]</scope>
    <source>
        <strain evidence="5 8">SIr-6563</strain>
    </source>
</reference>
<evidence type="ECO:0000256" key="3">
    <source>
        <dbReference type="ARBA" id="ARBA00022842"/>
    </source>
</evidence>
<reference evidence="6 7" key="1">
    <citation type="submission" date="2016-10" db="EMBL/GenBank/DDBJ databases">
        <authorList>
            <person name="Varghese N."/>
            <person name="Submissions S."/>
        </authorList>
    </citation>
    <scope>NUCLEOTIDE SEQUENCE [LARGE SCALE GENOMIC DNA]</scope>
    <source>
        <strain evidence="6 7">LMG 22274</strain>
    </source>
</reference>